<name>A0ABU8YWV4_9CYAN</name>
<keyword evidence="2" id="KW-1185">Reference proteome</keyword>
<comment type="caution">
    <text evidence="1">The sequence shown here is derived from an EMBL/GenBank/DDBJ whole genome shotgun (WGS) entry which is preliminary data.</text>
</comment>
<proteinExistence type="predicted"/>
<protein>
    <submittedName>
        <fullName evidence="1">Uncharacterized protein</fullName>
    </submittedName>
</protein>
<gene>
    <name evidence="1" type="ORF">WMG39_28605</name>
</gene>
<reference evidence="1 2" key="1">
    <citation type="journal article" date="2020" name="Harmful Algae">
        <title>Molecular and morphological characterization of a novel dihydroanatoxin-a producing Microcoleus species (cyanobacteria) from the Russian River, California, USA.</title>
        <authorList>
            <person name="Conklin K.Y."/>
            <person name="Stancheva R."/>
            <person name="Otten T.G."/>
            <person name="Fadness R."/>
            <person name="Boyer G.L."/>
            <person name="Read B."/>
            <person name="Zhang X."/>
            <person name="Sheath R.G."/>
        </authorList>
    </citation>
    <scope>NUCLEOTIDE SEQUENCE [LARGE SCALE GENOMIC DNA]</scope>
    <source>
        <strain evidence="1 2">PTRS2</strain>
    </source>
</reference>
<dbReference type="EMBL" id="JBBLXS010000756">
    <property type="protein sequence ID" value="MEK0188778.1"/>
    <property type="molecule type" value="Genomic_DNA"/>
</dbReference>
<organism evidence="1 2">
    <name type="scientific">Microcoleus anatoxicus PTRS2</name>
    <dbReference type="NCBI Taxonomy" id="2705321"/>
    <lineage>
        <taxon>Bacteria</taxon>
        <taxon>Bacillati</taxon>
        <taxon>Cyanobacteriota</taxon>
        <taxon>Cyanophyceae</taxon>
        <taxon>Oscillatoriophycideae</taxon>
        <taxon>Oscillatoriales</taxon>
        <taxon>Microcoleaceae</taxon>
        <taxon>Microcoleus</taxon>
        <taxon>Microcoleus anatoxicus</taxon>
    </lineage>
</organism>
<evidence type="ECO:0000313" key="1">
    <source>
        <dbReference type="EMBL" id="MEK0188778.1"/>
    </source>
</evidence>
<sequence length="161" mass="18485">MSAKKIDEQRQQAYFDFLMKLLLVAAKSEGNDKLFHPLFLENIELLNEEFALYLRIKVNQFYEEYEFQQSLSLAAIITLISEAIQKFPQGSKANNLEIAIAGYEAALPILSQPENQLMRAHLQNNLGLAYKERIYGNVSDNIEQAIQCDRAALQIFTYEAF</sequence>
<dbReference type="SUPFAM" id="SSF48452">
    <property type="entry name" value="TPR-like"/>
    <property type="match status" value="1"/>
</dbReference>
<feature type="non-terminal residue" evidence="1">
    <location>
        <position position="161"/>
    </location>
</feature>
<dbReference type="InterPro" id="IPR011990">
    <property type="entry name" value="TPR-like_helical_dom_sf"/>
</dbReference>
<dbReference type="Proteomes" id="UP001384579">
    <property type="component" value="Unassembled WGS sequence"/>
</dbReference>
<evidence type="ECO:0000313" key="2">
    <source>
        <dbReference type="Proteomes" id="UP001384579"/>
    </source>
</evidence>
<accession>A0ABU8YWV4</accession>